<protein>
    <submittedName>
        <fullName evidence="2">Uncharacterized protein</fullName>
    </submittedName>
</protein>
<keyword evidence="3" id="KW-1185">Reference proteome</keyword>
<evidence type="ECO:0000313" key="3">
    <source>
        <dbReference type="Proteomes" id="UP000288812"/>
    </source>
</evidence>
<feature type="transmembrane region" description="Helical" evidence="1">
    <location>
        <begin position="6"/>
        <end position="25"/>
    </location>
</feature>
<reference evidence="2 3" key="1">
    <citation type="submission" date="2018-11" db="EMBL/GenBank/DDBJ databases">
        <title>Genome sequencing and assembly of Anaerosphaera sp. nov., GS7-6-2.</title>
        <authorList>
            <person name="Rettenmaier R."/>
            <person name="Liebl W."/>
            <person name="Zverlov V."/>
        </authorList>
    </citation>
    <scope>NUCLEOTIDE SEQUENCE [LARGE SCALE GENOMIC DNA]</scope>
    <source>
        <strain evidence="2 3">GS7-6-2</strain>
    </source>
</reference>
<comment type="caution">
    <text evidence="2">The sequence shown here is derived from an EMBL/GenBank/DDBJ whole genome shotgun (WGS) entry which is preliminary data.</text>
</comment>
<accession>A0A437S884</accession>
<gene>
    <name evidence="2" type="ORF">EF514_03870</name>
</gene>
<dbReference type="AlphaFoldDB" id="A0A437S884"/>
<organism evidence="2 3">
    <name type="scientific">Anaerosphaera multitolerans</name>
    <dbReference type="NCBI Taxonomy" id="2487351"/>
    <lineage>
        <taxon>Bacteria</taxon>
        <taxon>Bacillati</taxon>
        <taxon>Bacillota</taxon>
        <taxon>Tissierellia</taxon>
        <taxon>Tissierellales</taxon>
        <taxon>Peptoniphilaceae</taxon>
        <taxon>Anaerosphaera</taxon>
    </lineage>
</organism>
<feature type="transmembrane region" description="Helical" evidence="1">
    <location>
        <begin position="46"/>
        <end position="67"/>
    </location>
</feature>
<dbReference type="Proteomes" id="UP000288812">
    <property type="component" value="Unassembled WGS sequence"/>
</dbReference>
<evidence type="ECO:0000256" key="1">
    <source>
        <dbReference type="SAM" id="Phobius"/>
    </source>
</evidence>
<name>A0A437S884_9FIRM</name>
<keyword evidence="1" id="KW-1133">Transmembrane helix</keyword>
<evidence type="ECO:0000313" key="2">
    <source>
        <dbReference type="EMBL" id="RVU55037.1"/>
    </source>
</evidence>
<keyword evidence="1" id="KW-0812">Transmembrane</keyword>
<proteinExistence type="predicted"/>
<keyword evidence="1" id="KW-0472">Membrane</keyword>
<dbReference type="EMBL" id="RLIH01000004">
    <property type="protein sequence ID" value="RVU55037.1"/>
    <property type="molecule type" value="Genomic_DNA"/>
</dbReference>
<sequence>MKLNHIFFANWFLFTMIFREIRQALVYKYLPSILSILRNSYNIKMMILELVEYILFPTIIYFIYVLIRGNGKN</sequence>